<evidence type="ECO:0000256" key="4">
    <source>
        <dbReference type="ARBA" id="ARBA00023136"/>
    </source>
</evidence>
<accession>A0AAN6UDY1</accession>
<reference evidence="7" key="1">
    <citation type="journal article" date="2023" name="Mol. Phylogenet. Evol.">
        <title>Genome-scale phylogeny and comparative genomics of the fungal order Sordariales.</title>
        <authorList>
            <person name="Hensen N."/>
            <person name="Bonometti L."/>
            <person name="Westerberg I."/>
            <person name="Brannstrom I.O."/>
            <person name="Guillou S."/>
            <person name="Cros-Aarteil S."/>
            <person name="Calhoun S."/>
            <person name="Haridas S."/>
            <person name="Kuo A."/>
            <person name="Mondo S."/>
            <person name="Pangilinan J."/>
            <person name="Riley R."/>
            <person name="LaButti K."/>
            <person name="Andreopoulos B."/>
            <person name="Lipzen A."/>
            <person name="Chen C."/>
            <person name="Yan M."/>
            <person name="Daum C."/>
            <person name="Ng V."/>
            <person name="Clum A."/>
            <person name="Steindorff A."/>
            <person name="Ohm R.A."/>
            <person name="Martin F."/>
            <person name="Silar P."/>
            <person name="Natvig D.O."/>
            <person name="Lalanne C."/>
            <person name="Gautier V."/>
            <person name="Ament-Velasquez S.L."/>
            <person name="Kruys A."/>
            <person name="Hutchinson M.I."/>
            <person name="Powell A.J."/>
            <person name="Barry K."/>
            <person name="Miller A.N."/>
            <person name="Grigoriev I.V."/>
            <person name="Debuchy R."/>
            <person name="Gladieux P."/>
            <person name="Hiltunen Thoren M."/>
            <person name="Johannesson H."/>
        </authorList>
    </citation>
    <scope>NUCLEOTIDE SEQUENCE</scope>
    <source>
        <strain evidence="7">CBS 123565</strain>
    </source>
</reference>
<feature type="compositionally biased region" description="Low complexity" evidence="5">
    <location>
        <begin position="151"/>
        <end position="225"/>
    </location>
</feature>
<evidence type="ECO:0000313" key="8">
    <source>
        <dbReference type="Proteomes" id="UP001304895"/>
    </source>
</evidence>
<dbReference type="GO" id="GO:0071944">
    <property type="term" value="C:cell periphery"/>
    <property type="evidence" value="ECO:0007669"/>
    <property type="project" value="UniProtKB-ARBA"/>
</dbReference>
<evidence type="ECO:0000256" key="5">
    <source>
        <dbReference type="SAM" id="MobiDB-lite"/>
    </source>
</evidence>
<feature type="transmembrane region" description="Helical" evidence="6">
    <location>
        <begin position="228"/>
        <end position="253"/>
    </location>
</feature>
<dbReference type="Proteomes" id="UP001304895">
    <property type="component" value="Unassembled WGS sequence"/>
</dbReference>
<dbReference type="PANTHER" id="PTHR15549">
    <property type="entry name" value="PAIRED IMMUNOGLOBULIN-LIKE TYPE 2 RECEPTOR"/>
    <property type="match status" value="1"/>
</dbReference>
<dbReference type="EMBL" id="MU853426">
    <property type="protein sequence ID" value="KAK4131268.1"/>
    <property type="molecule type" value="Genomic_DNA"/>
</dbReference>
<protein>
    <submittedName>
        <fullName evidence="7">Uncharacterized protein</fullName>
    </submittedName>
</protein>
<name>A0AAN6UDY1_9PEZI</name>
<evidence type="ECO:0000256" key="3">
    <source>
        <dbReference type="ARBA" id="ARBA00022989"/>
    </source>
</evidence>
<organism evidence="7 8">
    <name type="scientific">Trichocladium antarcticum</name>
    <dbReference type="NCBI Taxonomy" id="1450529"/>
    <lineage>
        <taxon>Eukaryota</taxon>
        <taxon>Fungi</taxon>
        <taxon>Dikarya</taxon>
        <taxon>Ascomycota</taxon>
        <taxon>Pezizomycotina</taxon>
        <taxon>Sordariomycetes</taxon>
        <taxon>Sordariomycetidae</taxon>
        <taxon>Sordariales</taxon>
        <taxon>Chaetomiaceae</taxon>
        <taxon>Trichocladium</taxon>
    </lineage>
</organism>
<dbReference type="GO" id="GO:0016020">
    <property type="term" value="C:membrane"/>
    <property type="evidence" value="ECO:0007669"/>
    <property type="project" value="UniProtKB-SubCell"/>
</dbReference>
<keyword evidence="3 6" id="KW-1133">Transmembrane helix</keyword>
<proteinExistence type="predicted"/>
<dbReference type="AlphaFoldDB" id="A0AAN6UDY1"/>
<comment type="subcellular location">
    <subcellularLocation>
        <location evidence="1">Membrane</location>
        <topology evidence="1">Single-pass membrane protein</topology>
    </subcellularLocation>
</comment>
<comment type="caution">
    <text evidence="7">The sequence shown here is derived from an EMBL/GenBank/DDBJ whole genome shotgun (WGS) entry which is preliminary data.</text>
</comment>
<dbReference type="InterPro" id="IPR051694">
    <property type="entry name" value="Immunoregulatory_rcpt-like"/>
</dbReference>
<gene>
    <name evidence="7" type="ORF">BT67DRAFT_444849</name>
</gene>
<evidence type="ECO:0000256" key="2">
    <source>
        <dbReference type="ARBA" id="ARBA00022692"/>
    </source>
</evidence>
<keyword evidence="8" id="KW-1185">Reference proteome</keyword>
<sequence>MSCHGHDTPATAQQMEPSSRSQQGVAMRMCTILLAAVLLAAGAMADSYAEFVYPPDGSDLVFNMMDTVMVTYTANYEDVTLYTFCQPGVGKMIYRQRAPGFGGSVPVLLNFTSATPCWFNVRTGPDKVGPNGALFNVIGQERRTGRRTFGPSDSPAVSSSSSSSSSPSSTSSGTTSATPTAASTGADNSDNSDTSGTSNASSNTETPKSTPSTESAFSRGDGPSSLSAGAAAGIGVGAAAGVMALASGLFYLWRRRRPRAATDLDGFANGGAVEIGQSHAAPMVSKWRVGARGAELSTIHSPTEMGSSAAYGHGRMHHEMAG</sequence>
<evidence type="ECO:0000313" key="7">
    <source>
        <dbReference type="EMBL" id="KAK4131268.1"/>
    </source>
</evidence>
<keyword evidence="4 6" id="KW-0472">Membrane</keyword>
<evidence type="ECO:0000256" key="6">
    <source>
        <dbReference type="SAM" id="Phobius"/>
    </source>
</evidence>
<keyword evidence="2 6" id="KW-0812">Transmembrane</keyword>
<reference evidence="7" key="2">
    <citation type="submission" date="2023-05" db="EMBL/GenBank/DDBJ databases">
        <authorList>
            <consortium name="Lawrence Berkeley National Laboratory"/>
            <person name="Steindorff A."/>
            <person name="Hensen N."/>
            <person name="Bonometti L."/>
            <person name="Westerberg I."/>
            <person name="Brannstrom I.O."/>
            <person name="Guillou S."/>
            <person name="Cros-Aarteil S."/>
            <person name="Calhoun S."/>
            <person name="Haridas S."/>
            <person name="Kuo A."/>
            <person name="Mondo S."/>
            <person name="Pangilinan J."/>
            <person name="Riley R."/>
            <person name="Labutti K."/>
            <person name="Andreopoulos B."/>
            <person name="Lipzen A."/>
            <person name="Chen C."/>
            <person name="Yanf M."/>
            <person name="Daum C."/>
            <person name="Ng V."/>
            <person name="Clum A."/>
            <person name="Ohm R."/>
            <person name="Martin F."/>
            <person name="Silar P."/>
            <person name="Natvig D."/>
            <person name="Lalanne C."/>
            <person name="Gautier V."/>
            <person name="Ament-Velasquez S.L."/>
            <person name="Kruys A."/>
            <person name="Hutchinson M.I."/>
            <person name="Powell A.J."/>
            <person name="Barry K."/>
            <person name="Miller A.N."/>
            <person name="Grigoriev I.V."/>
            <person name="Debuchy R."/>
            <person name="Gladieux P."/>
            <person name="Thoren M.H."/>
            <person name="Johannesson H."/>
        </authorList>
    </citation>
    <scope>NUCLEOTIDE SEQUENCE</scope>
    <source>
        <strain evidence="7">CBS 123565</strain>
    </source>
</reference>
<evidence type="ECO:0000256" key="1">
    <source>
        <dbReference type="ARBA" id="ARBA00004167"/>
    </source>
</evidence>
<feature type="region of interest" description="Disordered" evidence="5">
    <location>
        <begin position="139"/>
        <end position="225"/>
    </location>
</feature>